<dbReference type="AlphaFoldDB" id="W1NQ85"/>
<evidence type="ECO:0000313" key="2">
    <source>
        <dbReference type="Proteomes" id="UP000017836"/>
    </source>
</evidence>
<gene>
    <name evidence="1" type="ORF">AMTR_s00074p00150610</name>
</gene>
<organism evidence="1 2">
    <name type="scientific">Amborella trichopoda</name>
    <dbReference type="NCBI Taxonomy" id="13333"/>
    <lineage>
        <taxon>Eukaryota</taxon>
        <taxon>Viridiplantae</taxon>
        <taxon>Streptophyta</taxon>
        <taxon>Embryophyta</taxon>
        <taxon>Tracheophyta</taxon>
        <taxon>Spermatophyta</taxon>
        <taxon>Magnoliopsida</taxon>
        <taxon>Amborellales</taxon>
        <taxon>Amborellaceae</taxon>
        <taxon>Amborella</taxon>
    </lineage>
</organism>
<accession>W1NQ85</accession>
<evidence type="ECO:0000313" key="1">
    <source>
        <dbReference type="EMBL" id="ERM96944.1"/>
    </source>
</evidence>
<keyword evidence="2" id="KW-1185">Reference proteome</keyword>
<protein>
    <submittedName>
        <fullName evidence="1">Uncharacterized protein</fullName>
    </submittedName>
</protein>
<dbReference type="Gramene" id="ERM96944">
    <property type="protein sequence ID" value="ERM96944"/>
    <property type="gene ID" value="AMTR_s00074p00150610"/>
</dbReference>
<sequence>MDIKVPLSLQHIWEKTLFTSSIFSKNKMALLPGISLHERLQPHDFKAQSYSILRPLTSGEKEHTRALSNIFRHLGINVHHFETVQVWEILKRDHRFGLRYHRAAKAHTSLVPLRGVSRVSATIKGQGSLTFVTTYSLIFSIARPRAQRTRARS</sequence>
<proteinExistence type="predicted"/>
<name>W1NQ85_AMBTC</name>
<dbReference type="EMBL" id="KI396637">
    <property type="protein sequence ID" value="ERM96944.1"/>
    <property type="molecule type" value="Genomic_DNA"/>
</dbReference>
<dbReference type="HOGENOM" id="CLU_1715699_0_0_1"/>
<reference evidence="2" key="1">
    <citation type="journal article" date="2013" name="Science">
        <title>The Amborella genome and the evolution of flowering plants.</title>
        <authorList>
            <consortium name="Amborella Genome Project"/>
        </authorList>
    </citation>
    <scope>NUCLEOTIDE SEQUENCE [LARGE SCALE GENOMIC DNA]</scope>
</reference>
<dbReference type="Proteomes" id="UP000017836">
    <property type="component" value="Unassembled WGS sequence"/>
</dbReference>